<dbReference type="EMBL" id="WKJO01000001">
    <property type="protein sequence ID" value="MRX22067.1"/>
    <property type="molecule type" value="Genomic_DNA"/>
</dbReference>
<accession>A0A6A8GIV6</accession>
<evidence type="ECO:0000313" key="2">
    <source>
        <dbReference type="Proteomes" id="UP000439022"/>
    </source>
</evidence>
<organism evidence="1 2">
    <name type="scientific">Haloferax litoreum</name>
    <dbReference type="NCBI Taxonomy" id="2666140"/>
    <lineage>
        <taxon>Archaea</taxon>
        <taxon>Methanobacteriati</taxon>
        <taxon>Methanobacteriota</taxon>
        <taxon>Stenosarchaea group</taxon>
        <taxon>Halobacteria</taxon>
        <taxon>Halobacteriales</taxon>
        <taxon>Haloferacaceae</taxon>
        <taxon>Haloferax</taxon>
    </lineage>
</organism>
<protein>
    <recommendedName>
        <fullName evidence="3">ABM domain-containing protein</fullName>
    </recommendedName>
</protein>
<dbReference type="Proteomes" id="UP000439022">
    <property type="component" value="Unassembled WGS sequence"/>
</dbReference>
<keyword evidence="2" id="KW-1185">Reference proteome</keyword>
<dbReference type="InterPro" id="IPR046174">
    <property type="entry name" value="DUF6176"/>
</dbReference>
<name>A0A6A8GIV6_9EURY</name>
<evidence type="ECO:0000313" key="1">
    <source>
        <dbReference type="EMBL" id="MRX22067.1"/>
    </source>
</evidence>
<reference evidence="1 2" key="1">
    <citation type="submission" date="2019-11" db="EMBL/GenBank/DDBJ databases">
        <title>Whole genome sequence of Haloferax sp. MBLA0076.</title>
        <authorList>
            <person name="Seo M.-J."/>
            <person name="Cho E.-S."/>
        </authorList>
    </citation>
    <scope>NUCLEOTIDE SEQUENCE [LARGE SCALE GENOMIC DNA]</scope>
    <source>
        <strain evidence="1 2">MBLA0076</strain>
    </source>
</reference>
<dbReference type="Pfam" id="PF19673">
    <property type="entry name" value="DUF6176"/>
    <property type="match status" value="1"/>
</dbReference>
<evidence type="ECO:0008006" key="3">
    <source>
        <dbReference type="Google" id="ProtNLM"/>
    </source>
</evidence>
<sequence length="124" mass="14600">MVDTFVRKQRIKPGKTDAVFEWVDELRTEAREDRDGVRAIWDEETLQTLSLFVEYGDEYDYLVWYIEAEDFEQLVEARAKSTHPLHELEDELMETLLEDPTEAGSFEPLFHGVNPDRSTEFVVQ</sequence>
<proteinExistence type="predicted"/>
<dbReference type="RefSeq" id="WP_151162617.1">
    <property type="nucleotide sequence ID" value="NZ_WKJO01000001.1"/>
</dbReference>
<dbReference type="AlphaFoldDB" id="A0A6A8GIV6"/>
<gene>
    <name evidence="1" type="ORF">GJR96_08875</name>
</gene>
<comment type="caution">
    <text evidence="1">The sequence shown here is derived from an EMBL/GenBank/DDBJ whole genome shotgun (WGS) entry which is preliminary data.</text>
</comment>